<proteinExistence type="predicted"/>
<gene>
    <name evidence="1" type="ORF">NM208_g5279</name>
</gene>
<evidence type="ECO:0000313" key="2">
    <source>
        <dbReference type="Proteomes" id="UP001148629"/>
    </source>
</evidence>
<reference evidence="1" key="1">
    <citation type="submission" date="2022-08" db="EMBL/GenBank/DDBJ databases">
        <title>Genome Sequence of Fusarium decemcellulare.</title>
        <authorList>
            <person name="Buettner E."/>
        </authorList>
    </citation>
    <scope>NUCLEOTIDE SEQUENCE</scope>
    <source>
        <strain evidence="1">Babe19</strain>
    </source>
</reference>
<sequence>MVIVPSPEDAADCPVGESALIAFVQSMLRTIGKNNSGLRVSRMRFGNAPASNKGYGARGSTNIGADSMLLPPRRVADGFVESFWRFLHPILPILHKPTFMKSYQLLWATGDELGEDHSLNSEDPVFFSTINIIFAIGCQFSDQVATSRKFTMADDLYQRSKALFTDEFLDCPTLPIVQLLLLTGVYLQSTRYANRCWNVVGSAIRAAQSMGLHLERTSVSKSQLEREMERRVWHTCVFLDRQLAVTFGRPTMISNYSEVSKPLMIDDEFLLEDGEGTQPSHLTPRMGSFVYSLKLFDILNEILATFYARKNTFFQGHDTASWDCQELDVVLRFNMQLNKFWESVPDYLAVSQGSEESNTTDSARIAPGAKILYSRPILLLVAQVSNNAQSGNKIHNQDRLEQQVALKACTLCVSTVQTLIAHIYNNMDDSYWTSISHKIHYTFSCAIVLVAARLCPPPELDFGSISLQASWSQCIELFDHYKQHFPFASHVIRILEMLEERLQHHETTRQPQFSQLEGRGPESRNVPDTETQPLDPTASFMEFEGVDFGSNWAMLDDLLQLESLRHNVADEECFDLGTGWADSF</sequence>
<dbReference type="EMBL" id="JANRMS010000433">
    <property type="protein sequence ID" value="KAJ3539946.1"/>
    <property type="molecule type" value="Genomic_DNA"/>
</dbReference>
<name>A0ACC1SHU3_9HYPO</name>
<keyword evidence="2" id="KW-1185">Reference proteome</keyword>
<comment type="caution">
    <text evidence="1">The sequence shown here is derived from an EMBL/GenBank/DDBJ whole genome shotgun (WGS) entry which is preliminary data.</text>
</comment>
<accession>A0ACC1SHU3</accession>
<organism evidence="1 2">
    <name type="scientific">Fusarium decemcellulare</name>
    <dbReference type="NCBI Taxonomy" id="57161"/>
    <lineage>
        <taxon>Eukaryota</taxon>
        <taxon>Fungi</taxon>
        <taxon>Dikarya</taxon>
        <taxon>Ascomycota</taxon>
        <taxon>Pezizomycotina</taxon>
        <taxon>Sordariomycetes</taxon>
        <taxon>Hypocreomycetidae</taxon>
        <taxon>Hypocreales</taxon>
        <taxon>Nectriaceae</taxon>
        <taxon>Fusarium</taxon>
        <taxon>Fusarium decemcellulare species complex</taxon>
    </lineage>
</organism>
<evidence type="ECO:0000313" key="1">
    <source>
        <dbReference type="EMBL" id="KAJ3539946.1"/>
    </source>
</evidence>
<protein>
    <submittedName>
        <fullName evidence="1">Uncharacterized protein</fullName>
    </submittedName>
</protein>
<dbReference type="Proteomes" id="UP001148629">
    <property type="component" value="Unassembled WGS sequence"/>
</dbReference>